<feature type="chain" id="PRO_5045418842" evidence="1">
    <location>
        <begin position="19"/>
        <end position="649"/>
    </location>
</feature>
<sequence length="649" mass="69040">MTRITAFLACLAVGVAVAVVPATSSSATTEPGGGLVSETPAAITPHVLNGEVLSIAAIGRTIVLAGTFTRVREYNGTTTLIRHRLLAFDSVTGRISTTFHPDPDDAVAVVIPGPANTVYVGGDFKHIGLVKRHRVARLSLATGAVIARFNAGAVNGTVQDLRLYKRRLYVAGAFTKAGGRKQGVLTTLRPATGKAQRYLQLAFRGVHRRGLGVPMVVKIDIAPRQRRLVAIGNFRRVGHRRHEQIVMLRLNRRGARLDPFDAPMYRATCSGSFFTYVRALDFSTDGAYFVVGTTGGVTGPTTPCDTVARFETGSRGAVSPSWIDHTGGDTILSVEATPSAVYVGGHQRWFNNPNGRNNAAPGAVSRTGIGALSPVNGLPFSWDPTHQLGVGIFDLLLTPTGLWVGSDTDQIAHTYHPRIGLLLPNGLRYPAVSTPVLPALTYLSLGDDLRARRFDGRTAGPSTELAAQPDQPTWSQVTGAFMLGGWLYVGARDGTFTRRTFDGTTYGAPQAVATSDRIVPLADWHRDLSVLTGLFYDRGRIYYTLPGSRALYYRYFNPESGVVGAVRLIASGPAGAFDPRQVRGMFVAGNALYWSTASGALHRMGWVQTAQAARAAGVAATVGGPNVDGVDWSTGIVFVGQGTASGRGG</sequence>
<evidence type="ECO:0000313" key="2">
    <source>
        <dbReference type="EMBL" id="MFD1250021.1"/>
    </source>
</evidence>
<evidence type="ECO:0000313" key="3">
    <source>
        <dbReference type="Proteomes" id="UP001597229"/>
    </source>
</evidence>
<comment type="caution">
    <text evidence="2">The sequence shown here is derived from an EMBL/GenBank/DDBJ whole genome shotgun (WGS) entry which is preliminary data.</text>
</comment>
<keyword evidence="1" id="KW-0732">Signal</keyword>
<dbReference type="EMBL" id="JBHTLX010000023">
    <property type="protein sequence ID" value="MFD1250021.1"/>
    <property type="molecule type" value="Genomic_DNA"/>
</dbReference>
<dbReference type="RefSeq" id="WP_367921199.1">
    <property type="nucleotide sequence ID" value="NZ_BAABAC010000040.1"/>
</dbReference>
<evidence type="ECO:0000256" key="1">
    <source>
        <dbReference type="SAM" id="SignalP"/>
    </source>
</evidence>
<gene>
    <name evidence="2" type="ORF">ACFQ3F_19645</name>
</gene>
<name>A0ABW3W3Z1_9ACTN</name>
<dbReference type="Proteomes" id="UP001597229">
    <property type="component" value="Unassembled WGS sequence"/>
</dbReference>
<organism evidence="2 3">
    <name type="scientific">Nocardioides ginsengisoli</name>
    <dbReference type="NCBI Taxonomy" id="363868"/>
    <lineage>
        <taxon>Bacteria</taxon>
        <taxon>Bacillati</taxon>
        <taxon>Actinomycetota</taxon>
        <taxon>Actinomycetes</taxon>
        <taxon>Propionibacteriales</taxon>
        <taxon>Nocardioidaceae</taxon>
        <taxon>Nocardioides</taxon>
    </lineage>
</organism>
<dbReference type="InterPro" id="IPR011047">
    <property type="entry name" value="Quinoprotein_ADH-like_sf"/>
</dbReference>
<accession>A0ABW3W3Z1</accession>
<feature type="signal peptide" evidence="1">
    <location>
        <begin position="1"/>
        <end position="18"/>
    </location>
</feature>
<reference evidence="3" key="1">
    <citation type="journal article" date="2019" name="Int. J. Syst. Evol. Microbiol.">
        <title>The Global Catalogue of Microorganisms (GCM) 10K type strain sequencing project: providing services to taxonomists for standard genome sequencing and annotation.</title>
        <authorList>
            <consortium name="The Broad Institute Genomics Platform"/>
            <consortium name="The Broad Institute Genome Sequencing Center for Infectious Disease"/>
            <person name="Wu L."/>
            <person name="Ma J."/>
        </authorList>
    </citation>
    <scope>NUCLEOTIDE SEQUENCE [LARGE SCALE GENOMIC DNA]</scope>
    <source>
        <strain evidence="3">CCUG 52478</strain>
    </source>
</reference>
<proteinExistence type="predicted"/>
<keyword evidence="3" id="KW-1185">Reference proteome</keyword>
<protein>
    <submittedName>
        <fullName evidence="2">Uncharacterized protein</fullName>
    </submittedName>
</protein>
<dbReference type="SUPFAM" id="SSF50998">
    <property type="entry name" value="Quinoprotein alcohol dehydrogenase-like"/>
    <property type="match status" value="1"/>
</dbReference>